<evidence type="ECO:0000313" key="5">
    <source>
        <dbReference type="Proteomes" id="UP000199322"/>
    </source>
</evidence>
<dbReference type="RefSeq" id="WP_091403232.1">
    <property type="nucleotide sequence ID" value="NZ_FMYV01000003.1"/>
</dbReference>
<protein>
    <submittedName>
        <fullName evidence="4">Enoyl-[acyl-carrier protein] reductase II</fullName>
    </submittedName>
</protein>
<name>A0A1G6L1R3_9BACT</name>
<evidence type="ECO:0000256" key="1">
    <source>
        <dbReference type="ARBA" id="ARBA00022630"/>
    </source>
</evidence>
<dbReference type="STRING" id="28234.SAMN04488588_0956"/>
<proteinExistence type="predicted"/>
<accession>A0A1G6L1R3</accession>
<dbReference type="InterPro" id="IPR013785">
    <property type="entry name" value="Aldolase_TIM"/>
</dbReference>
<dbReference type="SUPFAM" id="SSF51412">
    <property type="entry name" value="Inosine monophosphate dehydrogenase (IMPDH)"/>
    <property type="match status" value="1"/>
</dbReference>
<sequence length="315" mass="33675">MNYENNRITKLFGIKYPLIEGGMAWVGTAKLAAAVSNAGGLGTIGSGSMTPEILEKEIKRIKTLTDKPFAVNVIMLNPFVEEIIDLLIKEKVPVAILAAGNPGKYIDKLKKAGIKVAAVVSSENLALRLEKKGIDAIIGEGMECGGHIGDVTTMVLIPKLTEMLSVPVIAAGGIADYRGALASFMLGAEGIQMGTRFIATVESEADENYKNKVVKSGIRDTLIAGAKLGHPARSLKNKFMKNVIKAEVGSAEEAEEMMLGSLKRAFLEGDNDNAAFMAGQSTGLVGDIKTVEEVITDMFTKIDEKLKTFLEVNLQ</sequence>
<dbReference type="InterPro" id="IPR004136">
    <property type="entry name" value="NMO"/>
</dbReference>
<dbReference type="Gene3D" id="3.20.20.70">
    <property type="entry name" value="Aldolase class I"/>
    <property type="match status" value="1"/>
</dbReference>
<evidence type="ECO:0000256" key="2">
    <source>
        <dbReference type="ARBA" id="ARBA00022643"/>
    </source>
</evidence>
<keyword evidence="2" id="KW-0288">FMN</keyword>
<organism evidence="4 5">
    <name type="scientific">Geotoga petraea</name>
    <dbReference type="NCBI Taxonomy" id="28234"/>
    <lineage>
        <taxon>Bacteria</taxon>
        <taxon>Thermotogati</taxon>
        <taxon>Thermotogota</taxon>
        <taxon>Thermotogae</taxon>
        <taxon>Petrotogales</taxon>
        <taxon>Petrotogaceae</taxon>
        <taxon>Geotoga</taxon>
    </lineage>
</organism>
<keyword evidence="3" id="KW-0560">Oxidoreductase</keyword>
<evidence type="ECO:0000313" key="4">
    <source>
        <dbReference type="EMBL" id="SDC36546.1"/>
    </source>
</evidence>
<dbReference type="Pfam" id="PF03060">
    <property type="entry name" value="NMO"/>
    <property type="match status" value="2"/>
</dbReference>
<dbReference type="GO" id="GO:0018580">
    <property type="term" value="F:nitronate monooxygenase activity"/>
    <property type="evidence" value="ECO:0007669"/>
    <property type="project" value="InterPro"/>
</dbReference>
<dbReference type="PANTHER" id="PTHR32332:SF20">
    <property type="entry name" value="2-NITROPROPANE DIOXYGENASE-LIKE PROTEIN"/>
    <property type="match status" value="1"/>
</dbReference>
<gene>
    <name evidence="4" type="ORF">SAMN04488588_0956</name>
</gene>
<dbReference type="EMBL" id="FMYV01000003">
    <property type="protein sequence ID" value="SDC36546.1"/>
    <property type="molecule type" value="Genomic_DNA"/>
</dbReference>
<reference evidence="4 5" key="1">
    <citation type="submission" date="2016-10" db="EMBL/GenBank/DDBJ databases">
        <authorList>
            <person name="de Groot N.N."/>
        </authorList>
    </citation>
    <scope>NUCLEOTIDE SEQUENCE [LARGE SCALE GENOMIC DNA]</scope>
    <source>
        <strain evidence="4 5">WG14</strain>
    </source>
</reference>
<dbReference type="PANTHER" id="PTHR32332">
    <property type="entry name" value="2-NITROPROPANE DIOXYGENASE"/>
    <property type="match status" value="1"/>
</dbReference>
<keyword evidence="5" id="KW-1185">Reference proteome</keyword>
<keyword evidence="1" id="KW-0285">Flavoprotein</keyword>
<dbReference type="Proteomes" id="UP000199322">
    <property type="component" value="Unassembled WGS sequence"/>
</dbReference>
<evidence type="ECO:0000256" key="3">
    <source>
        <dbReference type="ARBA" id="ARBA00023002"/>
    </source>
</evidence>
<dbReference type="CDD" id="cd04730">
    <property type="entry name" value="NPD_like"/>
    <property type="match status" value="1"/>
</dbReference>
<dbReference type="AlphaFoldDB" id="A0A1G6L1R3"/>